<evidence type="ECO:0000259" key="2">
    <source>
        <dbReference type="PROSITE" id="PS51272"/>
    </source>
</evidence>
<organism evidence="3 4">
    <name type="scientific">Paenibacillus monticola</name>
    <dbReference type="NCBI Taxonomy" id="2666075"/>
    <lineage>
        <taxon>Bacteria</taxon>
        <taxon>Bacillati</taxon>
        <taxon>Bacillota</taxon>
        <taxon>Bacilli</taxon>
        <taxon>Bacillales</taxon>
        <taxon>Paenibacillaceae</taxon>
        <taxon>Paenibacillus</taxon>
    </lineage>
</organism>
<feature type="domain" description="SLH" evidence="2">
    <location>
        <begin position="114"/>
        <end position="179"/>
    </location>
</feature>
<keyword evidence="1" id="KW-0732">Signal</keyword>
<gene>
    <name evidence="3" type="ORF">GJB61_14890</name>
</gene>
<feature type="domain" description="SLH" evidence="2">
    <location>
        <begin position="49"/>
        <end position="113"/>
    </location>
</feature>
<protein>
    <recommendedName>
        <fullName evidence="2">SLH domain-containing protein</fullName>
    </recommendedName>
</protein>
<dbReference type="AlphaFoldDB" id="A0A7X2H656"/>
<comment type="caution">
    <text evidence="3">The sequence shown here is derived from an EMBL/GenBank/DDBJ whole genome shotgun (WGS) entry which is preliminary data.</text>
</comment>
<evidence type="ECO:0000313" key="3">
    <source>
        <dbReference type="EMBL" id="MRN54271.1"/>
    </source>
</evidence>
<dbReference type="Proteomes" id="UP000463051">
    <property type="component" value="Unassembled WGS sequence"/>
</dbReference>
<evidence type="ECO:0000313" key="4">
    <source>
        <dbReference type="Proteomes" id="UP000463051"/>
    </source>
</evidence>
<proteinExistence type="predicted"/>
<accession>A0A7X2H656</accession>
<dbReference type="InterPro" id="IPR001119">
    <property type="entry name" value="SLH_dom"/>
</dbReference>
<dbReference type="InterPro" id="IPR014755">
    <property type="entry name" value="Cu-Rt/internalin_Ig-like"/>
</dbReference>
<dbReference type="EMBL" id="WJXB01000004">
    <property type="protein sequence ID" value="MRN54271.1"/>
    <property type="molecule type" value="Genomic_DNA"/>
</dbReference>
<name>A0A7X2H656_9BACL</name>
<keyword evidence="4" id="KW-1185">Reference proteome</keyword>
<reference evidence="3 4" key="1">
    <citation type="submission" date="2019-11" db="EMBL/GenBank/DDBJ databases">
        <title>Paenibacillus monticola sp. nov., a novel PGPR strain isolated from mountain sample in China.</title>
        <authorList>
            <person name="Zhao Q."/>
            <person name="Li H.-P."/>
            <person name="Zhang J.-L."/>
        </authorList>
    </citation>
    <scope>NUCLEOTIDE SEQUENCE [LARGE SCALE GENOMIC DNA]</scope>
    <source>
        <strain evidence="3 4">LC-T2</strain>
    </source>
</reference>
<sequence length="933" mass="97603">MLNSGKGVRMLMSDMSYPSKEETKFMNVQGGEKKVMKKILSVALSTAMAFSMFASVAFGETATTPQAKFDALAAKGVLNGYPDGQAHLEKDLTRAEFAKIVTKLFDLTEVTNKLSYKDKGYTAKNWAVPYIEAVTAANLMQGKDTVKGIFDYNGKVTVEEVAAVLFRALKLETPTTTDNSASAWAKGYAQAVINKGLVAQNTNFKSNASRSLVVETAYAVDQLGQVAMLTVTSAEATSPTSVVVTFSDKTTQTVTLTTALVAGVETTISFKHMEKDYTAKVTLLAPKVVSVTAPNAKQLVVKFNRAIDGETLVENTTSGSSLIDDVIKVTRVNSSDQLVNANNASVVLASNGTEAWITFAGNEYLKGTYTVVVNDSVKTTAGEAIPAFTNLVTVADTTAPTVASVSSVAKTTTNKVYVKLSEPVKTAGLIAYVNGSPASVSRDTYAPLDEVTLNTGATLTSGATYDVSLTNLTDFAGNVASPNPTKTSVTVTSDAAAPTIVSATAIGDKKVQIVFNKNVDFNSLVGSVRLLDPNGESKGVFQINAGTDGKTFILGSPLAALPDNGTFTGTIVFGASVRDTLGNTLGTALSQPITFTKDTVAPTVTSVTYKAGTGITIKFSEEVTYANVSGLTLITDSTGVANTDLTYTSRSNDGKSLTFFVGTAAVSGAQTLRLPAGLVTDASFAKNKSAATVLPVSGSTVSTDADRPTVISAVYQTEVATSADYVINVTATDNTELNTKVLQDVNSYTLADTALPIGSYVTLLPAGSTPTRVAQVHIPKSGINATKDYKFTVAGVVDTAGNGLENAFIATIKLGDRVSPTLSTAVVSTSDTNTLVLTFSEAVKNAQLDDLEFKLNSTVVTPASFATIGNATLADKYYVTFKDANGNVIDLNGNTVYTLTVKVKDADATTGFKNSITDDEGNKVNTGTSIQVK</sequence>
<evidence type="ECO:0000256" key="1">
    <source>
        <dbReference type="ARBA" id="ARBA00022729"/>
    </source>
</evidence>
<dbReference type="PROSITE" id="PS51272">
    <property type="entry name" value="SLH"/>
    <property type="match status" value="2"/>
</dbReference>
<dbReference type="Gene3D" id="2.60.40.1220">
    <property type="match status" value="3"/>
</dbReference>